<reference evidence="2 3" key="1">
    <citation type="journal article" date="2018" name="PLoS ONE">
        <title>The draft genome of Kipferlia bialata reveals reductive genome evolution in fornicate parasites.</title>
        <authorList>
            <person name="Tanifuji G."/>
            <person name="Takabayashi S."/>
            <person name="Kume K."/>
            <person name="Takagi M."/>
            <person name="Nakayama T."/>
            <person name="Kamikawa R."/>
            <person name="Inagaki Y."/>
            <person name="Hashimoto T."/>
        </authorList>
    </citation>
    <scope>NUCLEOTIDE SEQUENCE [LARGE SCALE GENOMIC DNA]</scope>
    <source>
        <strain evidence="2">NY0173</strain>
    </source>
</reference>
<proteinExistence type="predicted"/>
<evidence type="ECO:0000313" key="2">
    <source>
        <dbReference type="EMBL" id="GIQ86532.1"/>
    </source>
</evidence>
<dbReference type="OrthoDB" id="4850at2759"/>
<dbReference type="EMBL" id="BDIP01002594">
    <property type="protein sequence ID" value="GIQ86532.1"/>
    <property type="molecule type" value="Genomic_DNA"/>
</dbReference>
<evidence type="ECO:0000256" key="1">
    <source>
        <dbReference type="SAM" id="MobiDB-lite"/>
    </source>
</evidence>
<protein>
    <submittedName>
        <fullName evidence="2">Uncharacterized protein</fullName>
    </submittedName>
</protein>
<organism evidence="2 3">
    <name type="scientific">Kipferlia bialata</name>
    <dbReference type="NCBI Taxonomy" id="797122"/>
    <lineage>
        <taxon>Eukaryota</taxon>
        <taxon>Metamonada</taxon>
        <taxon>Carpediemonas-like organisms</taxon>
        <taxon>Kipferlia</taxon>
    </lineage>
</organism>
<sequence length="282" mass="32552">MAKAGASPRSSPATRLKRRHAARPVVKRERPSSKLFPPVNTVTINKKGKGKGRHSHKVTLVKEEPGVEGVGTDTERADQTDAIYPLTLAGMKKALRDERSKTLDQFHKGMTVTVNDRMQTGYSYTLDCEPGESFADDFQPFYTPAEMLSLGVFEGKYLNDCIYEFPREWYVDSMAKHRLSPSRPNPMCNQYGPATSRQGLSVWRENGWVYGDDVRGWFQWYCRYWMGRRDPAVDQKQIKRYRAIARHEGQVTKRCEEGDRECRPRQRQCLLQWAHDTHCTLE</sequence>
<dbReference type="PANTHER" id="PTHR37948:SF1">
    <property type="entry name" value="BLL5189 PROTEIN"/>
    <property type="match status" value="1"/>
</dbReference>
<feature type="compositionally biased region" description="Basic residues" evidence="1">
    <location>
        <begin position="46"/>
        <end position="55"/>
    </location>
</feature>
<keyword evidence="3" id="KW-1185">Reference proteome</keyword>
<dbReference type="Proteomes" id="UP000265618">
    <property type="component" value="Unassembled WGS sequence"/>
</dbReference>
<dbReference type="AlphaFoldDB" id="A0A9K3GKS3"/>
<gene>
    <name evidence="2" type="ORF">KIPB_008404</name>
</gene>
<accession>A0A9K3GKS3</accession>
<dbReference type="PANTHER" id="PTHR37948">
    <property type="entry name" value="ZGC:113208"/>
    <property type="match status" value="1"/>
</dbReference>
<evidence type="ECO:0000313" key="3">
    <source>
        <dbReference type="Proteomes" id="UP000265618"/>
    </source>
</evidence>
<comment type="caution">
    <text evidence="2">The sequence shown here is derived from an EMBL/GenBank/DDBJ whole genome shotgun (WGS) entry which is preliminary data.</text>
</comment>
<feature type="region of interest" description="Disordered" evidence="1">
    <location>
        <begin position="1"/>
        <end position="55"/>
    </location>
</feature>
<name>A0A9K3GKS3_9EUKA</name>